<organism evidence="1 2">
    <name type="scientific">Microcystis flos-aquae TF09</name>
    <dbReference type="NCBI Taxonomy" id="2060473"/>
    <lineage>
        <taxon>Bacteria</taxon>
        <taxon>Bacillati</taxon>
        <taxon>Cyanobacteriota</taxon>
        <taxon>Cyanophyceae</taxon>
        <taxon>Oscillatoriophycideae</taxon>
        <taxon>Chroococcales</taxon>
        <taxon>Microcystaceae</taxon>
        <taxon>Microcystis</taxon>
    </lineage>
</organism>
<evidence type="ECO:0000313" key="1">
    <source>
        <dbReference type="EMBL" id="REJ44729.1"/>
    </source>
</evidence>
<proteinExistence type="predicted"/>
<accession>A0A3E0LB34</accession>
<protein>
    <submittedName>
        <fullName evidence="1">Uncharacterized protein</fullName>
    </submittedName>
</protein>
<name>A0A3E0LB34_9CHRO</name>
<comment type="caution">
    <text evidence="1">The sequence shown here is derived from an EMBL/GenBank/DDBJ whole genome shotgun (WGS) entry which is preliminary data.</text>
</comment>
<evidence type="ECO:0000313" key="2">
    <source>
        <dbReference type="Proteomes" id="UP000256873"/>
    </source>
</evidence>
<dbReference type="AlphaFoldDB" id="A0A3E0LB34"/>
<sequence>MSGVSSWSKAIVTAIYLRYRQQWVLFYYSSQNRVSYQLSVIRVQFTDYCLLFTENTSHFPISLKFQRL</sequence>
<dbReference type="EMBL" id="QQWC01000001">
    <property type="protein sequence ID" value="REJ44729.1"/>
    <property type="molecule type" value="Genomic_DNA"/>
</dbReference>
<dbReference type="Proteomes" id="UP000256873">
    <property type="component" value="Unassembled WGS sequence"/>
</dbReference>
<gene>
    <name evidence="1" type="ORF">DWQ54_04420</name>
</gene>
<reference evidence="1 2" key="1">
    <citation type="submission" date="2017-10" db="EMBL/GenBank/DDBJ databases">
        <title>A large-scale comparative metagenomic study reveals the eutrophication-driven functional interactions in six Microcystis-epibionts communities.</title>
        <authorList>
            <person name="Li Q."/>
            <person name="Lin F."/>
        </authorList>
    </citation>
    <scope>NUCLEOTIDE SEQUENCE [LARGE SCALE GENOMIC DNA]</scope>
    <source>
        <strain evidence="1">TF09</strain>
    </source>
</reference>